<dbReference type="PANTHER" id="PTHR11575">
    <property type="entry name" value="5'-NUCLEOTIDASE-RELATED"/>
    <property type="match status" value="1"/>
</dbReference>
<dbReference type="PANTHER" id="PTHR11575:SF42">
    <property type="entry name" value="SULFUR OXIDATION PROTEIN SOXB"/>
    <property type="match status" value="1"/>
</dbReference>
<proteinExistence type="inferred from homology"/>
<dbReference type="PROSITE" id="PS51318">
    <property type="entry name" value="TAT"/>
    <property type="match status" value="1"/>
</dbReference>
<protein>
    <submittedName>
        <fullName evidence="3">5'-nucleotidase</fullName>
    </submittedName>
</protein>
<keyword evidence="1" id="KW-0547">Nucleotide-binding</keyword>
<evidence type="ECO:0000313" key="3">
    <source>
        <dbReference type="EMBL" id="AKJ94974.1"/>
    </source>
</evidence>
<accession>A0A0G3G3I9</accession>
<name>A0A0G3G3I9_9GAMM</name>
<reference evidence="3 4" key="1">
    <citation type="submission" date="2015-04" db="EMBL/GenBank/DDBJ databases">
        <title>Complete Sequence for the Genome of the Thioalkalivibrio versutus D301.</title>
        <authorList>
            <person name="Mu T."/>
            <person name="Zhou J."/>
            <person name="Xu X."/>
        </authorList>
    </citation>
    <scope>NUCLEOTIDE SEQUENCE [LARGE SCALE GENOMIC DNA]</scope>
    <source>
        <strain evidence="3 4">D301</strain>
    </source>
</reference>
<dbReference type="Gene3D" id="3.90.780.10">
    <property type="entry name" value="5'-Nucleotidase, C-terminal domain"/>
    <property type="match status" value="1"/>
</dbReference>
<dbReference type="InterPro" id="IPR006311">
    <property type="entry name" value="TAT_signal"/>
</dbReference>
<evidence type="ECO:0000259" key="2">
    <source>
        <dbReference type="Pfam" id="PF02872"/>
    </source>
</evidence>
<dbReference type="InterPro" id="IPR036907">
    <property type="entry name" value="5'-Nucleotdase_C_sf"/>
</dbReference>
<evidence type="ECO:0000256" key="1">
    <source>
        <dbReference type="RuleBase" id="RU362119"/>
    </source>
</evidence>
<feature type="domain" description="5'-Nucleotidase C-terminal" evidence="2">
    <location>
        <begin position="404"/>
        <end position="530"/>
    </location>
</feature>
<dbReference type="PRINTS" id="PR01607">
    <property type="entry name" value="APYRASEFAMLY"/>
</dbReference>
<dbReference type="KEGG" id="tvr:TVD_06210"/>
<dbReference type="OrthoDB" id="9803927at2"/>
<dbReference type="GO" id="GO:0009166">
    <property type="term" value="P:nucleotide catabolic process"/>
    <property type="evidence" value="ECO:0007669"/>
    <property type="project" value="InterPro"/>
</dbReference>
<dbReference type="Gene3D" id="3.60.21.10">
    <property type="match status" value="1"/>
</dbReference>
<dbReference type="GO" id="GO:0000166">
    <property type="term" value="F:nucleotide binding"/>
    <property type="evidence" value="ECO:0007669"/>
    <property type="project" value="UniProtKB-KW"/>
</dbReference>
<dbReference type="PATRIC" id="fig|106634.4.peg.1270"/>
<sequence length="577" mass="64217">MSLTRREFLEAMVAASAAGFSMNAWAGEKGSWKPADANMYDLPKFGNVSLLHYTDCHAQLKPVHFREPDVNIGVGDMQGKPPVLAGKEMLEYFDIQPGTPLAHAVTHMDFKYAAEKYGRLGGFSHLSTLVQKLRADRPNSLLLDGGDTWQGSATSLWTNGQDMVDAQKLLGVDIMVGHWEFTFGDDRVMEIIENDFKPNNIEFLAQNIEDRDWGDPVFEPYTIREMNGVPVAVIGQAFPYTSVANPDYMFPDWSFGIRDENMQRMIDECREKGAKVVAILSHNGMVTDMEMARRLRDVDIIMGGHTHDAVPGAMEIENAGGETTLVTNAGSNGKFLGVMDLDVTDSGIRDYKFTLLPVFSNLIEADAEMEEHIRSVREPYEDKLNEELAVTDGVLYRRGNFNGTFDEVIMDAMIKEMDAEVALSPGFRWGISVLPGSPITFEELMTQTATTYSETQRNEMTGAQLKNALEDVANSIFNANPYHHRGGDMVRTSGIEYTIDPHESMGSRISDMHINGEPLDPDKNYVVAGWANVHEPLDTDPVWEVVAGYLRDRDTISPGKPYLPKLKNVEGNPGLAR</sequence>
<dbReference type="InterPro" id="IPR029052">
    <property type="entry name" value="Metallo-depent_PP-like"/>
</dbReference>
<keyword evidence="4" id="KW-1185">Reference proteome</keyword>
<comment type="similarity">
    <text evidence="1">Belongs to the 5'-nucleotidase family.</text>
</comment>
<dbReference type="GO" id="GO:0016787">
    <property type="term" value="F:hydrolase activity"/>
    <property type="evidence" value="ECO:0007669"/>
    <property type="project" value="UniProtKB-KW"/>
</dbReference>
<dbReference type="GO" id="GO:0030288">
    <property type="term" value="C:outer membrane-bounded periplasmic space"/>
    <property type="evidence" value="ECO:0007669"/>
    <property type="project" value="TreeGrafter"/>
</dbReference>
<keyword evidence="1" id="KW-0378">Hydrolase</keyword>
<dbReference type="Proteomes" id="UP000064201">
    <property type="component" value="Chromosome"/>
</dbReference>
<dbReference type="NCBIfam" id="TIGR04486">
    <property type="entry name" value="thiosulf_SoxB"/>
    <property type="match status" value="1"/>
</dbReference>
<dbReference type="EMBL" id="CP011367">
    <property type="protein sequence ID" value="AKJ94974.1"/>
    <property type="molecule type" value="Genomic_DNA"/>
</dbReference>
<dbReference type="AlphaFoldDB" id="A0A0G3G3I9"/>
<dbReference type="Pfam" id="PF02872">
    <property type="entry name" value="5_nucleotid_C"/>
    <property type="match status" value="1"/>
</dbReference>
<dbReference type="RefSeq" id="WP_047251112.1">
    <property type="nucleotide sequence ID" value="NZ_CP011367.1"/>
</dbReference>
<dbReference type="InterPro" id="IPR006179">
    <property type="entry name" value="5_nucleotidase/apyrase"/>
</dbReference>
<dbReference type="InterPro" id="IPR030998">
    <property type="entry name" value="Thiosulf_SoxB"/>
</dbReference>
<evidence type="ECO:0000313" key="4">
    <source>
        <dbReference type="Proteomes" id="UP000064201"/>
    </source>
</evidence>
<organism evidence="3 4">
    <name type="scientific">Thioalkalivibrio versutus</name>
    <dbReference type="NCBI Taxonomy" id="106634"/>
    <lineage>
        <taxon>Bacteria</taxon>
        <taxon>Pseudomonadati</taxon>
        <taxon>Pseudomonadota</taxon>
        <taxon>Gammaproteobacteria</taxon>
        <taxon>Chromatiales</taxon>
        <taxon>Ectothiorhodospiraceae</taxon>
        <taxon>Thioalkalivibrio</taxon>
    </lineage>
</organism>
<dbReference type="Gene3D" id="6.10.140.570">
    <property type="match status" value="1"/>
</dbReference>
<gene>
    <name evidence="3" type="ORF">TVD_06210</name>
</gene>
<dbReference type="InterPro" id="IPR008334">
    <property type="entry name" value="5'-Nucleotdase_C"/>
</dbReference>
<dbReference type="SUPFAM" id="SSF55816">
    <property type="entry name" value="5'-nucleotidase (syn. UDP-sugar hydrolase), C-terminal domain"/>
    <property type="match status" value="1"/>
</dbReference>
<dbReference type="SUPFAM" id="SSF56300">
    <property type="entry name" value="Metallo-dependent phosphatases"/>
    <property type="match status" value="1"/>
</dbReference>
<dbReference type="STRING" id="106634.TVD_06210"/>